<gene>
    <name evidence="13" type="ORF">A3196_02000</name>
</gene>
<dbReference type="Pfam" id="PF02391">
    <property type="entry name" value="MoaE"/>
    <property type="match status" value="1"/>
</dbReference>
<evidence type="ECO:0000256" key="1">
    <source>
        <dbReference type="ARBA" id="ARBA00005046"/>
    </source>
</evidence>
<keyword evidence="14" id="KW-1185">Reference proteome</keyword>
<keyword evidence="5" id="KW-0808">Transferase</keyword>
<dbReference type="AlphaFoldDB" id="A0A1E2ULN2"/>
<evidence type="ECO:0000256" key="7">
    <source>
        <dbReference type="ARBA" id="ARBA00026066"/>
    </source>
</evidence>
<dbReference type="Proteomes" id="UP000094849">
    <property type="component" value="Unassembled WGS sequence"/>
</dbReference>
<evidence type="ECO:0000256" key="10">
    <source>
        <dbReference type="ARBA" id="ARBA00030781"/>
    </source>
</evidence>
<sequence>MYFIRVDSEPFDPNHEVDLLRGEDPAIGAVVSFIGLMRDLNEGDRVDTMFLEHYPGMTENALEQIVKLAFERWQLQGCRVVHRVGELKPTDPIVLVAVASAHRKEAFQACEFIIDYLKTQAPFWKKEATENGERWVDARDSDDEAIRQWFQGDNEH</sequence>
<name>A0A1E2ULN2_9GAMM</name>
<dbReference type="EMBL" id="LVJZ01000003">
    <property type="protein sequence ID" value="ODB95630.1"/>
    <property type="molecule type" value="Genomic_DNA"/>
</dbReference>
<evidence type="ECO:0000256" key="8">
    <source>
        <dbReference type="ARBA" id="ARBA00029745"/>
    </source>
</evidence>
<dbReference type="STRING" id="1818881.A3196_02000"/>
<dbReference type="SUPFAM" id="SSF54690">
    <property type="entry name" value="Molybdopterin synthase subunit MoaE"/>
    <property type="match status" value="1"/>
</dbReference>
<evidence type="ECO:0000256" key="2">
    <source>
        <dbReference type="ARBA" id="ARBA00005426"/>
    </source>
</evidence>
<dbReference type="CDD" id="cd00756">
    <property type="entry name" value="MoaE"/>
    <property type="match status" value="1"/>
</dbReference>
<dbReference type="PANTHER" id="PTHR23404">
    <property type="entry name" value="MOLYBDOPTERIN SYNTHASE RELATED"/>
    <property type="match status" value="1"/>
</dbReference>
<keyword evidence="6" id="KW-0501">Molybdenum cofactor biosynthesis</keyword>
<comment type="caution">
    <text evidence="13">The sequence shown here is derived from an EMBL/GenBank/DDBJ whole genome shotgun (WGS) entry which is preliminary data.</text>
</comment>
<dbReference type="EC" id="2.8.1.12" evidence="3"/>
<dbReference type="InterPro" id="IPR036563">
    <property type="entry name" value="MoaE_sf"/>
</dbReference>
<dbReference type="UniPathway" id="UPA00344"/>
<evidence type="ECO:0000313" key="13">
    <source>
        <dbReference type="EMBL" id="ODB95630.1"/>
    </source>
</evidence>
<proteinExistence type="inferred from homology"/>
<dbReference type="InterPro" id="IPR003448">
    <property type="entry name" value="Mopterin_biosynth_MoaE"/>
</dbReference>
<evidence type="ECO:0000256" key="6">
    <source>
        <dbReference type="ARBA" id="ARBA00023150"/>
    </source>
</evidence>
<evidence type="ECO:0000256" key="4">
    <source>
        <dbReference type="ARBA" id="ARBA00013858"/>
    </source>
</evidence>
<evidence type="ECO:0000256" key="5">
    <source>
        <dbReference type="ARBA" id="ARBA00022679"/>
    </source>
</evidence>
<protein>
    <recommendedName>
        <fullName evidence="4">Molybdopterin synthase catalytic subunit</fullName>
        <ecNumber evidence="3">2.8.1.12</ecNumber>
    </recommendedName>
    <alternativeName>
        <fullName evidence="10">MPT synthase subunit 2</fullName>
    </alternativeName>
    <alternativeName>
        <fullName evidence="8">Molybdenum cofactor biosynthesis protein E</fullName>
    </alternativeName>
    <alternativeName>
        <fullName evidence="9">Molybdopterin-converting factor large subunit</fullName>
    </alternativeName>
    <alternativeName>
        <fullName evidence="11">Molybdopterin-converting factor subunit 2</fullName>
    </alternativeName>
</protein>
<dbReference type="RefSeq" id="WP_069024056.1">
    <property type="nucleotide sequence ID" value="NZ_LVJZ01000003.1"/>
</dbReference>
<evidence type="ECO:0000256" key="12">
    <source>
        <dbReference type="ARBA" id="ARBA00049878"/>
    </source>
</evidence>
<reference evidence="13 14" key="1">
    <citation type="submission" date="2016-03" db="EMBL/GenBank/DDBJ databases">
        <title>Chemosynthetic sulphur-oxidizing symbionts of marine invertebrate animals are capable of nitrogen fixation.</title>
        <authorList>
            <person name="Petersen J.M."/>
            <person name="Kemper A."/>
            <person name="Gruber-Vodicka H."/>
            <person name="Cardini U."/>
            <person name="Geest Mvander."/>
            <person name="Kleiner M."/>
            <person name="Bulgheresi S."/>
            <person name="Fussmann M."/>
            <person name="Herbold C."/>
            <person name="Seah B.K.B."/>
            <person name="Antony C.Paul."/>
            <person name="Liu D."/>
            <person name="Belitz A."/>
            <person name="Weber M."/>
        </authorList>
    </citation>
    <scope>NUCLEOTIDE SEQUENCE [LARGE SCALE GENOMIC DNA]</scope>
    <source>
        <strain evidence="13">G_D</strain>
    </source>
</reference>
<comment type="catalytic activity">
    <reaction evidence="12">
        <text>2 [molybdopterin-synthase sulfur-carrier protein]-C-terminal-Gly-aminoethanethioate + cyclic pyranopterin phosphate + H2O = molybdopterin + 2 [molybdopterin-synthase sulfur-carrier protein]-C-terminal Gly-Gly + 2 H(+)</text>
        <dbReference type="Rhea" id="RHEA:26333"/>
        <dbReference type="Rhea" id="RHEA-COMP:12202"/>
        <dbReference type="Rhea" id="RHEA-COMP:19907"/>
        <dbReference type="ChEBI" id="CHEBI:15377"/>
        <dbReference type="ChEBI" id="CHEBI:15378"/>
        <dbReference type="ChEBI" id="CHEBI:58698"/>
        <dbReference type="ChEBI" id="CHEBI:59648"/>
        <dbReference type="ChEBI" id="CHEBI:90778"/>
        <dbReference type="ChEBI" id="CHEBI:232372"/>
        <dbReference type="EC" id="2.8.1.12"/>
    </reaction>
</comment>
<evidence type="ECO:0000313" key="14">
    <source>
        <dbReference type="Proteomes" id="UP000094849"/>
    </source>
</evidence>
<dbReference type="GO" id="GO:0030366">
    <property type="term" value="F:molybdopterin synthase activity"/>
    <property type="evidence" value="ECO:0007669"/>
    <property type="project" value="UniProtKB-EC"/>
</dbReference>
<evidence type="ECO:0000256" key="11">
    <source>
        <dbReference type="ARBA" id="ARBA00032474"/>
    </source>
</evidence>
<dbReference type="GO" id="GO:0006777">
    <property type="term" value="P:Mo-molybdopterin cofactor biosynthetic process"/>
    <property type="evidence" value="ECO:0007669"/>
    <property type="project" value="UniProtKB-KW"/>
</dbReference>
<comment type="similarity">
    <text evidence="2">Belongs to the MoaE family.</text>
</comment>
<accession>A0A1E2ULN2</accession>
<dbReference type="FunFam" id="3.90.1170.40:FF:000001">
    <property type="entry name" value="Molybdopterin synthase catalytic subunit MoaE"/>
    <property type="match status" value="1"/>
</dbReference>
<evidence type="ECO:0000256" key="3">
    <source>
        <dbReference type="ARBA" id="ARBA00011950"/>
    </source>
</evidence>
<dbReference type="NCBIfam" id="NF007959">
    <property type="entry name" value="PRK10678.1"/>
    <property type="match status" value="1"/>
</dbReference>
<comment type="subunit">
    <text evidence="7">Heterotetramer of 2 MoaD subunits and 2 MoaE subunits. Also stable as homodimer. The enzyme changes between these two forms during catalysis.</text>
</comment>
<comment type="pathway">
    <text evidence="1">Cofactor biosynthesis; molybdopterin biosynthesis.</text>
</comment>
<organism evidence="13 14">
    <name type="scientific">Candidatus Thiodiazotropha endoloripes</name>
    <dbReference type="NCBI Taxonomy" id="1818881"/>
    <lineage>
        <taxon>Bacteria</taxon>
        <taxon>Pseudomonadati</taxon>
        <taxon>Pseudomonadota</taxon>
        <taxon>Gammaproteobacteria</taxon>
        <taxon>Chromatiales</taxon>
        <taxon>Sedimenticolaceae</taxon>
        <taxon>Candidatus Thiodiazotropha</taxon>
    </lineage>
</organism>
<dbReference type="Gene3D" id="3.90.1170.40">
    <property type="entry name" value="Molybdopterin biosynthesis MoaE subunit"/>
    <property type="match status" value="1"/>
</dbReference>
<evidence type="ECO:0000256" key="9">
    <source>
        <dbReference type="ARBA" id="ARBA00030407"/>
    </source>
</evidence>